<feature type="transmembrane region" description="Helical" evidence="1">
    <location>
        <begin position="19"/>
        <end position="39"/>
    </location>
</feature>
<feature type="transmembrane region" description="Helical" evidence="1">
    <location>
        <begin position="59"/>
        <end position="76"/>
    </location>
</feature>
<dbReference type="InterPro" id="IPR006750">
    <property type="entry name" value="YdcZ"/>
</dbReference>
<sequence length="298" mass="29925">MAVQTRINGALGVAIGDGFTAGTISFGSGLLILLVVMACVPRGRTGLRIVASDIRSGSAPIWSVLGGVAGAFFVLSQGITGAVIGVALFSVALVAGQTISGLVLDRVGFGPHGRSGFTWPRLTGAALAVIAVTWSMSAQLSREFPLWMLLMPVIAGFGSGWQSAVNGRLRVRSGSALTATFINFLVGTTALLAVTVIRNSLAGWPTSLPTDPALYLGGVIGCVFIGVNAFLVAHTGVLLLGLGTVAGQLFASIAIDAIAPGDNPLGAPTVIGAALALAAVGIATIRVRPRAAGVTEAG</sequence>
<organism evidence="2 3">
    <name type="scientific">Mycetocola zhujimingii</name>
    <dbReference type="NCBI Taxonomy" id="2079792"/>
    <lineage>
        <taxon>Bacteria</taxon>
        <taxon>Bacillati</taxon>
        <taxon>Actinomycetota</taxon>
        <taxon>Actinomycetes</taxon>
        <taxon>Micrococcales</taxon>
        <taxon>Microbacteriaceae</taxon>
        <taxon>Mycetocola</taxon>
    </lineage>
</organism>
<dbReference type="GO" id="GO:0005886">
    <property type="term" value="C:plasma membrane"/>
    <property type="evidence" value="ECO:0007669"/>
    <property type="project" value="TreeGrafter"/>
</dbReference>
<feature type="transmembrane region" description="Helical" evidence="1">
    <location>
        <begin position="82"/>
        <end position="104"/>
    </location>
</feature>
<feature type="transmembrane region" description="Helical" evidence="1">
    <location>
        <begin position="116"/>
        <end position="134"/>
    </location>
</feature>
<proteinExistence type="predicted"/>
<feature type="transmembrane region" description="Helical" evidence="1">
    <location>
        <begin position="176"/>
        <end position="201"/>
    </location>
</feature>
<reference evidence="3" key="1">
    <citation type="submission" date="2018-04" db="EMBL/GenBank/DDBJ databases">
        <authorList>
            <person name="Liu S."/>
            <person name="Wang Z."/>
            <person name="Li J."/>
        </authorList>
    </citation>
    <scope>NUCLEOTIDE SEQUENCE [LARGE SCALE GENOMIC DNA]</scope>
    <source>
        <strain evidence="3">622</strain>
    </source>
</reference>
<keyword evidence="3" id="KW-1185">Reference proteome</keyword>
<protein>
    <recommendedName>
        <fullName evidence="4">EamA-like transporter family protein</fullName>
    </recommendedName>
</protein>
<name>A0A2U1TDY6_9MICO</name>
<gene>
    <name evidence="2" type="ORF">DF223_08100</name>
</gene>
<evidence type="ECO:0000256" key="1">
    <source>
        <dbReference type="SAM" id="Phobius"/>
    </source>
</evidence>
<feature type="transmembrane region" description="Helical" evidence="1">
    <location>
        <begin position="265"/>
        <end position="285"/>
    </location>
</feature>
<evidence type="ECO:0008006" key="4">
    <source>
        <dbReference type="Google" id="ProtNLM"/>
    </source>
</evidence>
<evidence type="ECO:0000313" key="3">
    <source>
        <dbReference type="Proteomes" id="UP000244962"/>
    </source>
</evidence>
<dbReference type="PANTHER" id="PTHR34821">
    <property type="entry name" value="INNER MEMBRANE PROTEIN YDCZ"/>
    <property type="match status" value="1"/>
</dbReference>
<evidence type="ECO:0000313" key="2">
    <source>
        <dbReference type="EMBL" id="PWC07101.1"/>
    </source>
</evidence>
<keyword evidence="1" id="KW-1133">Transmembrane helix</keyword>
<dbReference type="AlphaFoldDB" id="A0A2U1TDY6"/>
<keyword evidence="1" id="KW-0472">Membrane</keyword>
<keyword evidence="1" id="KW-0812">Transmembrane</keyword>
<feature type="transmembrane region" description="Helical" evidence="1">
    <location>
        <begin position="146"/>
        <end position="164"/>
    </location>
</feature>
<dbReference type="PANTHER" id="PTHR34821:SF2">
    <property type="entry name" value="INNER MEMBRANE PROTEIN YDCZ"/>
    <property type="match status" value="1"/>
</dbReference>
<dbReference type="Pfam" id="PF04657">
    <property type="entry name" value="DMT_YdcZ"/>
    <property type="match status" value="2"/>
</dbReference>
<dbReference type="Proteomes" id="UP000244962">
    <property type="component" value="Unassembled WGS sequence"/>
</dbReference>
<comment type="caution">
    <text evidence="2">The sequence shown here is derived from an EMBL/GenBank/DDBJ whole genome shotgun (WGS) entry which is preliminary data.</text>
</comment>
<dbReference type="EMBL" id="QEFB01000007">
    <property type="protein sequence ID" value="PWC07101.1"/>
    <property type="molecule type" value="Genomic_DNA"/>
</dbReference>
<accession>A0A2U1TDY6</accession>
<feature type="transmembrane region" description="Helical" evidence="1">
    <location>
        <begin position="238"/>
        <end position="259"/>
    </location>
</feature>
<feature type="transmembrane region" description="Helical" evidence="1">
    <location>
        <begin position="213"/>
        <end position="231"/>
    </location>
</feature>